<dbReference type="AlphaFoldDB" id="A0A1Q5SPS5"/>
<comment type="caution">
    <text evidence="2">The sequence shown here is derived from an EMBL/GenBank/DDBJ whole genome shotgun (WGS) entry which is preliminary data.</text>
</comment>
<evidence type="ECO:0000313" key="3">
    <source>
        <dbReference type="Proteomes" id="UP000186955"/>
    </source>
</evidence>
<dbReference type="STRING" id="1316194.A0A1Q5SPS5"/>
<accession>A0A1Q5SPS5</accession>
<dbReference type="InterPro" id="IPR002575">
    <property type="entry name" value="Aminoglycoside_PTrfase"/>
</dbReference>
<organism evidence="2 3">
    <name type="scientific">Penicillium subrubescens</name>
    <dbReference type="NCBI Taxonomy" id="1316194"/>
    <lineage>
        <taxon>Eukaryota</taxon>
        <taxon>Fungi</taxon>
        <taxon>Dikarya</taxon>
        <taxon>Ascomycota</taxon>
        <taxon>Pezizomycotina</taxon>
        <taxon>Eurotiomycetes</taxon>
        <taxon>Eurotiomycetidae</taxon>
        <taxon>Eurotiales</taxon>
        <taxon>Aspergillaceae</taxon>
        <taxon>Penicillium</taxon>
    </lineage>
</organism>
<name>A0A1Q5SPS5_9EURO</name>
<feature type="domain" description="Aminoglycoside phosphotransferase" evidence="1">
    <location>
        <begin position="41"/>
        <end position="198"/>
    </location>
</feature>
<proteinExistence type="predicted"/>
<dbReference type="EMBL" id="MNBE01000766">
    <property type="protein sequence ID" value="OKO89936.1"/>
    <property type="molecule type" value="Genomic_DNA"/>
</dbReference>
<evidence type="ECO:0000313" key="2">
    <source>
        <dbReference type="EMBL" id="OKO89936.1"/>
    </source>
</evidence>
<keyword evidence="3" id="KW-1185">Reference proteome</keyword>
<dbReference type="Pfam" id="PF01636">
    <property type="entry name" value="APH"/>
    <property type="match status" value="1"/>
</dbReference>
<dbReference type="Proteomes" id="UP000186955">
    <property type="component" value="Unassembled WGS sequence"/>
</dbReference>
<sequence length="239" mass="26165">MTQPASDVLEAFGISTRPVPVAGGRNLCFKAGDIILKPSDDDQEAEYVGSLCHSIAALQPTNYYVPEPITSQLGYVYKGWTAWTFLPGKSEPNLEAMLEACRGFHADTATLSTEKPEFLKQRLDRFTEADSVTWEEKTLDEVADVNTEILSIIQPALDQLLKLRKPILADLKNQLIHGDLTGNVLFDADTNVPPGIIDITLYWRPALYAEAIIVADGLAWLGKGAELIEAFGTDETAAL</sequence>
<reference evidence="2 3" key="1">
    <citation type="submission" date="2016-10" db="EMBL/GenBank/DDBJ databases">
        <title>Genome sequence of the ascomycete fungus Penicillium subrubescens.</title>
        <authorList>
            <person name="De Vries R.P."/>
            <person name="Peng M."/>
            <person name="Dilokpimol A."/>
            <person name="Hilden K."/>
            <person name="Makela M.R."/>
            <person name="Grigoriev I."/>
            <person name="Riley R."/>
            <person name="Granchi Z."/>
        </authorList>
    </citation>
    <scope>NUCLEOTIDE SEQUENCE [LARGE SCALE GENOMIC DNA]</scope>
    <source>
        <strain evidence="2 3">CBS 132785</strain>
    </source>
</reference>
<dbReference type="InterPro" id="IPR011009">
    <property type="entry name" value="Kinase-like_dom_sf"/>
</dbReference>
<gene>
    <name evidence="2" type="ORF">PENSUB_13559</name>
</gene>
<evidence type="ECO:0000259" key="1">
    <source>
        <dbReference type="Pfam" id="PF01636"/>
    </source>
</evidence>
<dbReference type="SUPFAM" id="SSF56112">
    <property type="entry name" value="Protein kinase-like (PK-like)"/>
    <property type="match status" value="1"/>
</dbReference>
<protein>
    <recommendedName>
        <fullName evidence="1">Aminoglycoside phosphotransferase domain-containing protein</fullName>
    </recommendedName>
</protein>